<evidence type="ECO:0008006" key="3">
    <source>
        <dbReference type="Google" id="ProtNLM"/>
    </source>
</evidence>
<accession>A0A250EZQ1</accession>
<dbReference type="Proteomes" id="UP000217334">
    <property type="component" value="Chromosome"/>
</dbReference>
<dbReference type="AlphaFoldDB" id="A0A250EZQ1"/>
<dbReference type="EMBL" id="CP022383">
    <property type="protein sequence ID" value="ATA78383.1"/>
    <property type="molecule type" value="Genomic_DNA"/>
</dbReference>
<reference evidence="2" key="1">
    <citation type="submission" date="2017-06" db="EMBL/GenBank/DDBJ databases">
        <title>Capnocytophaga spp. assemblies.</title>
        <authorList>
            <person name="Gulvik C.A."/>
        </authorList>
    </citation>
    <scope>NUCLEOTIDE SEQUENCE [LARGE SCALE GENOMIC DNA]</scope>
    <source>
        <strain evidence="2">H4486</strain>
    </source>
</reference>
<sequence>MISIVAKNILLLYPFLYFSMNLRALLLIFLWGSSPLSYAQEQDTTYIQPYSQEIWPRAYTPTKMLILTQGKKVYSPNYPFSLGLGIGLRKILGLNVLYAQNLFRLKNKTNLKTRSIDIQAHKYGKRILIDAYYQDYTGFYIDRGKENYTLFPTLSTQQIGVESTYVWRADKFSARAAFEQSERQVKSAGSLLFGSGFYWHRIEPDAKTENVSTEAFENFQIGFHVGYGYSWVAGKHWLLTGAFIGGLNFGNQIDVLQDFNIKIYPTSITRFSFVYLKDDWTVALSGIFNNKSVYPMDSKPIRLITPSIQLSFTKHFYLKRKNFLTRLPSLKVRPALQQNG</sequence>
<name>A0A250EZQ1_CAPSP</name>
<gene>
    <name evidence="1" type="ORF">CGC59_01270</name>
</gene>
<dbReference type="Pfam" id="PF14391">
    <property type="entry name" value="DUF4421"/>
    <property type="match status" value="1"/>
</dbReference>
<organism evidence="1 2">
    <name type="scientific">Capnocytophaga sputigena</name>
    <dbReference type="NCBI Taxonomy" id="1019"/>
    <lineage>
        <taxon>Bacteria</taxon>
        <taxon>Pseudomonadati</taxon>
        <taxon>Bacteroidota</taxon>
        <taxon>Flavobacteriia</taxon>
        <taxon>Flavobacteriales</taxon>
        <taxon>Flavobacteriaceae</taxon>
        <taxon>Capnocytophaga</taxon>
    </lineage>
</organism>
<protein>
    <recommendedName>
        <fullName evidence="3">DUF4421 domain-containing protein</fullName>
    </recommendedName>
</protein>
<evidence type="ECO:0000313" key="1">
    <source>
        <dbReference type="EMBL" id="ATA78383.1"/>
    </source>
</evidence>
<evidence type="ECO:0000313" key="2">
    <source>
        <dbReference type="Proteomes" id="UP000217334"/>
    </source>
</evidence>
<dbReference type="RefSeq" id="WP_095900590.1">
    <property type="nucleotide sequence ID" value="NZ_CP022383.1"/>
</dbReference>
<proteinExistence type="predicted"/>
<dbReference type="InterPro" id="IPR025535">
    <property type="entry name" value="DUF4421"/>
</dbReference>